<proteinExistence type="predicted"/>
<reference evidence="1" key="1">
    <citation type="journal article" date="2015" name="Genome Biol. Evol.">
        <title>Organellar Genomes of White Spruce (Picea glauca): Assembly and Annotation.</title>
        <authorList>
            <person name="Jackman S.D."/>
            <person name="Warren R.L."/>
            <person name="Gibb E.A."/>
            <person name="Vandervalk B.P."/>
            <person name="Mohamadi H."/>
            <person name="Chu J."/>
            <person name="Raymond A."/>
            <person name="Pleasance S."/>
            <person name="Coope R."/>
            <person name="Wildung M.R."/>
            <person name="Ritland C.E."/>
            <person name="Bousquet J."/>
            <person name="Jones S.J."/>
            <person name="Bohlmann J."/>
            <person name="Birol I."/>
        </authorList>
    </citation>
    <scope>NUCLEOTIDE SEQUENCE [LARGE SCALE GENOMIC DNA]</scope>
    <source>
        <tissue evidence="1">Flushing bud</tissue>
    </source>
</reference>
<name>A0A101LXW6_PICGL</name>
<dbReference type="AlphaFoldDB" id="A0A101LXW6"/>
<geneLocation type="mitochondrion" evidence="1"/>
<keyword evidence="1" id="KW-0496">Mitochondrion</keyword>
<dbReference type="EMBL" id="LKAM01000007">
    <property type="protein sequence ID" value="KUM47357.1"/>
    <property type="molecule type" value="Genomic_DNA"/>
</dbReference>
<sequence>MKFSISTRPGKTLNCSSNYFSPMAGIRVECFAPPGPFLLIRSGASPHSDQWMKK</sequence>
<comment type="caution">
    <text evidence="1">The sequence shown here is derived from an EMBL/GenBank/DDBJ whole genome shotgun (WGS) entry which is preliminary data.</text>
</comment>
<gene>
    <name evidence="1" type="ORF">ABT39_MTgene5542</name>
</gene>
<evidence type="ECO:0000313" key="1">
    <source>
        <dbReference type="EMBL" id="KUM47357.1"/>
    </source>
</evidence>
<accession>A0A101LXW6</accession>
<protein>
    <submittedName>
        <fullName evidence="1">Uncharacterized protein</fullName>
    </submittedName>
</protein>
<organism evidence="1">
    <name type="scientific">Picea glauca</name>
    <name type="common">White spruce</name>
    <name type="synonym">Pinus glauca</name>
    <dbReference type="NCBI Taxonomy" id="3330"/>
    <lineage>
        <taxon>Eukaryota</taxon>
        <taxon>Viridiplantae</taxon>
        <taxon>Streptophyta</taxon>
        <taxon>Embryophyta</taxon>
        <taxon>Tracheophyta</taxon>
        <taxon>Spermatophyta</taxon>
        <taxon>Pinopsida</taxon>
        <taxon>Pinidae</taxon>
        <taxon>Conifers I</taxon>
        <taxon>Pinales</taxon>
        <taxon>Pinaceae</taxon>
        <taxon>Picea</taxon>
    </lineage>
</organism>